<dbReference type="Pfam" id="PF09299">
    <property type="entry name" value="Mu-transpos_C"/>
    <property type="match status" value="1"/>
</dbReference>
<proteinExistence type="predicted"/>
<dbReference type="SUPFAM" id="SSF46955">
    <property type="entry name" value="Putative DNA-binding domain"/>
    <property type="match status" value="1"/>
</dbReference>
<dbReference type="InterPro" id="IPR003314">
    <property type="entry name" value="Mu-type_HTH"/>
</dbReference>
<organism evidence="3 4">
    <name type="scientific">Neisseria meningitidis serogroup A / serotype 4A (strain DSM 15465 / Z2491)</name>
    <dbReference type="NCBI Taxonomy" id="122587"/>
    <lineage>
        <taxon>Bacteria</taxon>
        <taxon>Pseudomonadati</taxon>
        <taxon>Pseudomonadota</taxon>
        <taxon>Betaproteobacteria</taxon>
        <taxon>Neisseriales</taxon>
        <taxon>Neisseriaceae</taxon>
        <taxon>Neisseria</taxon>
    </lineage>
</organism>
<dbReference type="EMBL" id="AL157959">
    <property type="protein sequence ID" value="CAM09001.1"/>
    <property type="molecule type" value="Genomic_DNA"/>
</dbReference>
<dbReference type="Proteomes" id="UP000000626">
    <property type="component" value="Chromosome"/>
</dbReference>
<dbReference type="InterPro" id="IPR036397">
    <property type="entry name" value="RNaseH_sf"/>
</dbReference>
<protein>
    <submittedName>
        <fullName evidence="3">Transposase</fullName>
    </submittedName>
</protein>
<dbReference type="Pfam" id="PF00665">
    <property type="entry name" value="rve"/>
    <property type="match status" value="1"/>
</dbReference>
<feature type="domain" description="HTH Mu-type" evidence="2">
    <location>
        <begin position="1"/>
        <end position="70"/>
    </location>
</feature>
<dbReference type="Gene3D" id="2.30.30.130">
    <property type="entry name" value="Transposase, Mu, C-terminal"/>
    <property type="match status" value="1"/>
</dbReference>
<dbReference type="GeneID" id="93387703"/>
<dbReference type="InterPro" id="IPR015378">
    <property type="entry name" value="Transposase-like_Mu_C"/>
</dbReference>
<name>A0A0U1RJX4_NEIMA</name>
<sequence length="681" mass="76580">MLISAVELAGLQLPKLPNSRQGIEYHAKKNNWPFEEVVGQARGGKLKKYLVSALPSEIQAAIQEKQAATLLAKVPMLPAEVKKPLRQNKKMRQLGLIPCEEGLARLDDRQTETAHARCAIVAYVLPLHELAGMPIKKAVAFVAAEAAAGRLPEDVAKLIPLANARNNGERSLSEPTLYRWVRAYRAASDSMSRLLALAPVKTREKTPLLAIDWLPYFLMFYQRPNKPTMMAAAKKLAQWYLEQGKIEQMPSYDQIQTVMKRLPEHMKERGRRTGSAYKALLPYIDRDWTALKPNDVWVGDGHSFKAKIRHPMGYLFTPEVTMIVDGCSGAVVGWSVALSETAVAVADALRHGMTHFPPPLGYYSDNGSGETGDMLDKETTGILPRIGIEHFTGIPGNPQGRGKIERLWQTITIPLAKQYATYQGKDADAETLRKVSNALASAQKVQKKGKELSKAQEAALSAAPTWAQFIADLEEAVRRYNFEHEHRSLPKNPEAGRHFTPMKYYEYRMETDGMRVKTDVLSPLELDFMYRPEEERIPDRGAVSLHNNTYFHQELLDYSGQKVRVAYDIHDADHVIVKDMQGKVICKAVFNGNKRAAFAETRMEQLAERRRKGQAKRLQDKMDLIEAQRQSAAPIIEQQPDFGEFLKLETESGGLVEVENRPSESGRGKKKLRDFLWEDAG</sequence>
<reference evidence="3 4" key="1">
    <citation type="journal article" date="2000" name="Nature">
        <title>Complete DNA sequence of a serogroup A strain of Neisseria meningitidis Z2491.</title>
        <authorList>
            <person name="Parkhill J."/>
            <person name="Achtman M."/>
            <person name="James K.D."/>
            <person name="Bentley S.D."/>
            <person name="Churcher C."/>
            <person name="Klee S.R."/>
            <person name="Morelli G."/>
            <person name="Basham D."/>
            <person name="Brown D."/>
            <person name="Chillingworth T."/>
            <person name="Davies R.M."/>
            <person name="Davis P."/>
            <person name="Devlin K."/>
            <person name="Feltwell T."/>
            <person name="Hamlin N."/>
            <person name="Holroyd S."/>
            <person name="Jagels K."/>
            <person name="Leather S."/>
            <person name="Moule S."/>
            <person name="Mungall K."/>
            <person name="Quail M.A."/>
            <person name="Rajandream M.A."/>
            <person name="Rutherford K.M."/>
            <person name="Simmonds M."/>
            <person name="Skelton J."/>
            <person name="Whitehead S."/>
            <person name="Spratt B.G."/>
            <person name="Barrell B.G."/>
        </authorList>
    </citation>
    <scope>NUCLEOTIDE SEQUENCE [LARGE SCALE GENOMIC DNA]</scope>
    <source>
        <strain evidence="4">DSM 15465 / Z2491</strain>
    </source>
</reference>
<dbReference type="InterPro" id="IPR012337">
    <property type="entry name" value="RNaseH-like_sf"/>
</dbReference>
<dbReference type="HOGENOM" id="CLU_017655_0_1_4"/>
<dbReference type="SUPFAM" id="SSF53098">
    <property type="entry name" value="Ribonuclease H-like"/>
    <property type="match status" value="1"/>
</dbReference>
<evidence type="ECO:0000259" key="1">
    <source>
        <dbReference type="PROSITE" id="PS50994"/>
    </source>
</evidence>
<gene>
    <name evidence="3" type="ordered locus">NMA1882</name>
</gene>
<dbReference type="Gene3D" id="3.30.420.10">
    <property type="entry name" value="Ribonuclease H-like superfamily/Ribonuclease H"/>
    <property type="match status" value="1"/>
</dbReference>
<dbReference type="InterPro" id="IPR009061">
    <property type="entry name" value="DNA-bd_dom_put_sf"/>
</dbReference>
<dbReference type="EnsemblBacteria" id="CAM09001">
    <property type="protein sequence ID" value="CAM09001"/>
    <property type="gene ID" value="NMA1882"/>
</dbReference>
<dbReference type="InterPro" id="IPR009004">
    <property type="entry name" value="Transposase_Mu_C"/>
</dbReference>
<dbReference type="RefSeq" id="WP_002237254.1">
    <property type="nucleotide sequence ID" value="NC_003116.1"/>
</dbReference>
<dbReference type="PROSITE" id="PS51702">
    <property type="entry name" value="HTH_MU"/>
    <property type="match status" value="1"/>
</dbReference>
<dbReference type="Gene3D" id="1.10.10.10">
    <property type="entry name" value="Winged helix-like DNA-binding domain superfamily/Winged helix DNA-binding domain"/>
    <property type="match status" value="1"/>
</dbReference>
<evidence type="ECO:0000259" key="2">
    <source>
        <dbReference type="PROSITE" id="PS51702"/>
    </source>
</evidence>
<dbReference type="InterPro" id="IPR001584">
    <property type="entry name" value="Integrase_cat-core"/>
</dbReference>
<evidence type="ECO:0000313" key="3">
    <source>
        <dbReference type="EMBL" id="CAM09001.1"/>
    </source>
</evidence>
<accession>A0A0U1RJX4</accession>
<dbReference type="GO" id="GO:0003677">
    <property type="term" value="F:DNA binding"/>
    <property type="evidence" value="ECO:0007669"/>
    <property type="project" value="InterPro"/>
</dbReference>
<dbReference type="AlphaFoldDB" id="A0A0U1RJX4"/>
<dbReference type="GO" id="GO:0015074">
    <property type="term" value="P:DNA integration"/>
    <property type="evidence" value="ECO:0007669"/>
    <property type="project" value="InterPro"/>
</dbReference>
<dbReference type="KEGG" id="nma:NMA1882"/>
<dbReference type="SUPFAM" id="SSF50610">
    <property type="entry name" value="mu transposase, C-terminal domain"/>
    <property type="match status" value="1"/>
</dbReference>
<evidence type="ECO:0000313" key="4">
    <source>
        <dbReference type="Proteomes" id="UP000000626"/>
    </source>
</evidence>
<dbReference type="InterPro" id="IPR036388">
    <property type="entry name" value="WH-like_DNA-bd_sf"/>
</dbReference>
<dbReference type="Pfam" id="PF02316">
    <property type="entry name" value="HTH_Tnp_Mu_1"/>
    <property type="match status" value="1"/>
</dbReference>
<dbReference type="PROSITE" id="PS50994">
    <property type="entry name" value="INTEGRASE"/>
    <property type="match status" value="1"/>
</dbReference>
<feature type="domain" description="Integrase catalytic" evidence="1">
    <location>
        <begin position="289"/>
        <end position="462"/>
    </location>
</feature>